<evidence type="ECO:0000256" key="1">
    <source>
        <dbReference type="SAM" id="SignalP"/>
    </source>
</evidence>
<name>A0ABV3BMK5_9ACTN</name>
<reference evidence="2 3" key="1">
    <citation type="submission" date="2024-06" db="EMBL/GenBank/DDBJ databases">
        <title>The Natural Products Discovery Center: Release of the First 8490 Sequenced Strains for Exploring Actinobacteria Biosynthetic Diversity.</title>
        <authorList>
            <person name="Kalkreuter E."/>
            <person name="Kautsar S.A."/>
            <person name="Yang D."/>
            <person name="Bader C.D."/>
            <person name="Teijaro C.N."/>
            <person name="Fluegel L."/>
            <person name="Davis C.M."/>
            <person name="Simpson J.R."/>
            <person name="Lauterbach L."/>
            <person name="Steele A.D."/>
            <person name="Gui C."/>
            <person name="Meng S."/>
            <person name="Li G."/>
            <person name="Viehrig K."/>
            <person name="Ye F."/>
            <person name="Su P."/>
            <person name="Kiefer A.F."/>
            <person name="Nichols A."/>
            <person name="Cepeda A.J."/>
            <person name="Yan W."/>
            <person name="Fan B."/>
            <person name="Jiang Y."/>
            <person name="Adhikari A."/>
            <person name="Zheng C.-J."/>
            <person name="Schuster L."/>
            <person name="Cowan T.M."/>
            <person name="Smanski M.J."/>
            <person name="Chevrette M.G."/>
            <person name="De Carvalho L.P.S."/>
            <person name="Shen B."/>
        </authorList>
    </citation>
    <scope>NUCLEOTIDE SEQUENCE [LARGE SCALE GENOMIC DNA]</scope>
    <source>
        <strain evidence="2 3">NPDC046838</strain>
    </source>
</reference>
<keyword evidence="3" id="KW-1185">Reference proteome</keyword>
<feature type="chain" id="PRO_5045729250" description="Lipoprotein" evidence="1">
    <location>
        <begin position="22"/>
        <end position="205"/>
    </location>
</feature>
<keyword evidence="1" id="KW-0732">Signal</keyword>
<feature type="signal peptide" evidence="1">
    <location>
        <begin position="1"/>
        <end position="21"/>
    </location>
</feature>
<comment type="caution">
    <text evidence="2">The sequence shown here is derived from an EMBL/GenBank/DDBJ whole genome shotgun (WGS) entry which is preliminary data.</text>
</comment>
<evidence type="ECO:0000313" key="2">
    <source>
        <dbReference type="EMBL" id="MEU6822256.1"/>
    </source>
</evidence>
<protein>
    <recommendedName>
        <fullName evidence="4">Lipoprotein</fullName>
    </recommendedName>
</protein>
<gene>
    <name evidence="2" type="ORF">ABZ921_16650</name>
</gene>
<accession>A0ABV3BMK5</accession>
<organism evidence="2 3">
    <name type="scientific">Streptomyces atriruber</name>
    <dbReference type="NCBI Taxonomy" id="545121"/>
    <lineage>
        <taxon>Bacteria</taxon>
        <taxon>Bacillati</taxon>
        <taxon>Actinomycetota</taxon>
        <taxon>Actinomycetes</taxon>
        <taxon>Kitasatosporales</taxon>
        <taxon>Streptomycetaceae</taxon>
        <taxon>Streptomyces</taxon>
    </lineage>
</organism>
<evidence type="ECO:0000313" key="3">
    <source>
        <dbReference type="Proteomes" id="UP001551176"/>
    </source>
</evidence>
<dbReference type="EMBL" id="JBEYXV010000007">
    <property type="protein sequence ID" value="MEU6822256.1"/>
    <property type="molecule type" value="Genomic_DNA"/>
</dbReference>
<dbReference type="Proteomes" id="UP001551176">
    <property type="component" value="Unassembled WGS sequence"/>
</dbReference>
<evidence type="ECO:0008006" key="4">
    <source>
        <dbReference type="Google" id="ProtNLM"/>
    </source>
</evidence>
<dbReference type="RefSeq" id="WP_359349194.1">
    <property type="nucleotide sequence ID" value="NZ_JBEYXV010000007.1"/>
</dbReference>
<proteinExistence type="predicted"/>
<sequence length="205" mass="21986">MKRRSAGTLAALLLLPVACTADDDPPHGVSALKPACENVLDSGSLAEAGKSTEIERVRSPSGPEISYVSAAKELKENMVEVCNVPFEDDPSPGEPALRIRFDLSDAPLFPKEERRSTSGYDAYGLKNGMQAISDGSSSTILFPCNPKGSSSLINVTGTIDNDLDLTVRSRFRIVFRASEKMIVALQCENKIALPNPATMNPYPEG</sequence>